<comment type="caution">
    <text evidence="1">The sequence shown here is derived from an EMBL/GenBank/DDBJ whole genome shotgun (WGS) entry which is preliminary data.</text>
</comment>
<proteinExistence type="predicted"/>
<name>A0ABT0J4H0_9MICO</name>
<organism evidence="1 2">
    <name type="scientific">Isoptericola peretonis</name>
    <dbReference type="NCBI Taxonomy" id="2918523"/>
    <lineage>
        <taxon>Bacteria</taxon>
        <taxon>Bacillati</taxon>
        <taxon>Actinomycetota</taxon>
        <taxon>Actinomycetes</taxon>
        <taxon>Micrococcales</taxon>
        <taxon>Promicromonosporaceae</taxon>
        <taxon>Isoptericola</taxon>
    </lineage>
</organism>
<keyword evidence="2" id="KW-1185">Reference proteome</keyword>
<dbReference type="RefSeq" id="WP_416344197.1">
    <property type="nucleotide sequence ID" value="NZ_JALQCY010000003.1"/>
</dbReference>
<reference evidence="1 2" key="1">
    <citation type="submission" date="2022-02" db="EMBL/GenBank/DDBJ databases">
        <title>The car tank lid bacteriome: a reservoir of bacteria with potential in bioremediation of fuel.</title>
        <authorList>
            <person name="Vidal-Verdu A."/>
            <person name="Gomez-Martinez D."/>
            <person name="Latorre-Perez A."/>
            <person name="Pereto J."/>
            <person name="Porcar M."/>
        </authorList>
    </citation>
    <scope>NUCLEOTIDE SEQUENCE [LARGE SCALE GENOMIC DNA]</scope>
    <source>
        <strain evidence="1 2">4D.3</strain>
    </source>
</reference>
<gene>
    <name evidence="1" type="ORF">M1843_11415</name>
</gene>
<accession>A0ABT0J4H0</accession>
<evidence type="ECO:0000313" key="1">
    <source>
        <dbReference type="EMBL" id="MCK9794354.1"/>
    </source>
</evidence>
<evidence type="ECO:0000313" key="2">
    <source>
        <dbReference type="Proteomes" id="UP001651050"/>
    </source>
</evidence>
<protein>
    <submittedName>
        <fullName evidence="1">Uncharacterized protein</fullName>
    </submittedName>
</protein>
<dbReference type="EMBL" id="JALQCY010000003">
    <property type="protein sequence ID" value="MCK9794354.1"/>
    <property type="molecule type" value="Genomic_DNA"/>
</dbReference>
<dbReference type="Proteomes" id="UP001651050">
    <property type="component" value="Unassembled WGS sequence"/>
</dbReference>
<sequence>MSLVPTTSSSQVGVAGRRELLEDALRSDDGSTAEAVRLWEHTADAAIQWTQGLIERLEGGAYAMAGEEDALSAT</sequence>